<protein>
    <recommendedName>
        <fullName evidence="3">DUF674 family protein</fullName>
    </recommendedName>
</protein>
<dbReference type="Proteomes" id="UP001418222">
    <property type="component" value="Unassembled WGS sequence"/>
</dbReference>
<dbReference type="PANTHER" id="PTHR33103">
    <property type="entry name" value="OS01G0153900 PROTEIN"/>
    <property type="match status" value="1"/>
</dbReference>
<gene>
    <name evidence="1" type="ORF">KSP39_PZI022638</name>
</gene>
<accession>A0AAP0AVU6</accession>
<evidence type="ECO:0008006" key="3">
    <source>
        <dbReference type="Google" id="ProtNLM"/>
    </source>
</evidence>
<dbReference type="PANTHER" id="PTHR33103:SF27">
    <property type="entry name" value="OS04G0594700 PROTEIN"/>
    <property type="match status" value="1"/>
</dbReference>
<evidence type="ECO:0000313" key="1">
    <source>
        <dbReference type="EMBL" id="KAK8916671.1"/>
    </source>
</evidence>
<evidence type="ECO:0000313" key="2">
    <source>
        <dbReference type="Proteomes" id="UP001418222"/>
    </source>
</evidence>
<dbReference type="InterPro" id="IPR007750">
    <property type="entry name" value="DUF674"/>
</dbReference>
<dbReference type="AlphaFoldDB" id="A0AAP0AVU6"/>
<reference evidence="1 2" key="1">
    <citation type="journal article" date="2022" name="Nat. Plants">
        <title>Genomes of leafy and leafless Platanthera orchids illuminate the evolution of mycoheterotrophy.</title>
        <authorList>
            <person name="Li M.H."/>
            <person name="Liu K.W."/>
            <person name="Li Z."/>
            <person name="Lu H.C."/>
            <person name="Ye Q.L."/>
            <person name="Zhang D."/>
            <person name="Wang J.Y."/>
            <person name="Li Y.F."/>
            <person name="Zhong Z.M."/>
            <person name="Liu X."/>
            <person name="Yu X."/>
            <person name="Liu D.K."/>
            <person name="Tu X.D."/>
            <person name="Liu B."/>
            <person name="Hao Y."/>
            <person name="Liao X.Y."/>
            <person name="Jiang Y.T."/>
            <person name="Sun W.H."/>
            <person name="Chen J."/>
            <person name="Chen Y.Q."/>
            <person name="Ai Y."/>
            <person name="Zhai J.W."/>
            <person name="Wu S.S."/>
            <person name="Zhou Z."/>
            <person name="Hsiao Y.Y."/>
            <person name="Wu W.L."/>
            <person name="Chen Y.Y."/>
            <person name="Lin Y.F."/>
            <person name="Hsu J.L."/>
            <person name="Li C.Y."/>
            <person name="Wang Z.W."/>
            <person name="Zhao X."/>
            <person name="Zhong W.Y."/>
            <person name="Ma X.K."/>
            <person name="Ma L."/>
            <person name="Huang J."/>
            <person name="Chen G.Z."/>
            <person name="Huang M.Z."/>
            <person name="Huang L."/>
            <person name="Peng D.H."/>
            <person name="Luo Y.B."/>
            <person name="Zou S.Q."/>
            <person name="Chen S.P."/>
            <person name="Lan S."/>
            <person name="Tsai W.C."/>
            <person name="Van de Peer Y."/>
            <person name="Liu Z.J."/>
        </authorList>
    </citation>
    <scope>NUCLEOTIDE SEQUENCE [LARGE SCALE GENOMIC DNA]</scope>
    <source>
        <strain evidence="1">Lor287</strain>
    </source>
</reference>
<organism evidence="1 2">
    <name type="scientific">Platanthera zijinensis</name>
    <dbReference type="NCBI Taxonomy" id="2320716"/>
    <lineage>
        <taxon>Eukaryota</taxon>
        <taxon>Viridiplantae</taxon>
        <taxon>Streptophyta</taxon>
        <taxon>Embryophyta</taxon>
        <taxon>Tracheophyta</taxon>
        <taxon>Spermatophyta</taxon>
        <taxon>Magnoliopsida</taxon>
        <taxon>Liliopsida</taxon>
        <taxon>Asparagales</taxon>
        <taxon>Orchidaceae</taxon>
        <taxon>Orchidoideae</taxon>
        <taxon>Orchideae</taxon>
        <taxon>Orchidinae</taxon>
        <taxon>Platanthera</taxon>
    </lineage>
</organism>
<keyword evidence="2" id="KW-1185">Reference proteome</keyword>
<dbReference type="Pfam" id="PF05056">
    <property type="entry name" value="DUF674"/>
    <property type="match status" value="1"/>
</dbReference>
<proteinExistence type="predicted"/>
<sequence>MSNTIRVRFLIDREQRRVVFAEAGSDFVDVLFSFLTLPLGRIVRLLKKQSCLGSLDSLYDSVEKFYGEHLQTEACREMLLNPRSAAAIQCEFLKIKGLHEPKPRSFYTCSREGCLVQSTCYYTYSLKCLCHLCNKLMVEASEWSAKTSEEGGTFVDDKGNFMITDDLRVIPTSLMNGLSHFKEMQIKEGSMLEERVIDFGTQEVLNLLGRSIVSKNALTSVCFPDALVEENVGFSLPIKEEVIVKEGEDEIKLKLVLNKENNNILYAEVGEDFINVLFSFLTFPLGSVFRLFSDSISLGGCIKNLYSSAENIGLECFKSENCRNMLLNPMLPTFYGCNKNQIPQLEEITSKKLIVSQGCVKCYFDNEHRTCGSVPCQHGIEQAEIIEWNPKSPKIIMSKKGCPSQHLMERGEVIEWNPKSAKIMADAGEAFVVCSRKYMISDNLHISPLSIISAVGGGMNSSISNMIYKEVYIDSVKARSLLGAMLLSKTVLTDVFSPKP</sequence>
<dbReference type="EMBL" id="JBBWWQ010000020">
    <property type="protein sequence ID" value="KAK8916671.1"/>
    <property type="molecule type" value="Genomic_DNA"/>
</dbReference>
<comment type="caution">
    <text evidence="1">The sequence shown here is derived from an EMBL/GenBank/DDBJ whole genome shotgun (WGS) entry which is preliminary data.</text>
</comment>
<name>A0AAP0AVU6_9ASPA</name>